<dbReference type="STRING" id="1533.SAMN05443638_10675"/>
<dbReference type="InterPro" id="IPR049254">
    <property type="entry name" value="Phage_tail_terminator"/>
</dbReference>
<accession>A0A1M4UZV8</accession>
<evidence type="ECO:0000313" key="1">
    <source>
        <dbReference type="EMBL" id="SHE62173.1"/>
    </source>
</evidence>
<dbReference type="OrthoDB" id="2063617at2"/>
<sequence>MITNDLKIGINNTLDKEFPNINIYGEEIVQGFEEPCFFIKILDSEQNKELNKRYKRYISFDIHYFSDKEDINSDCLDMADKFYELLEYIEVNGDLYRTMNMKHEVVDSVLHFYLNFNFTVIKKDKAVDSVKMQKLTQEVVEKNG</sequence>
<organism evidence="1 2">
    <name type="scientific">Clostridium fallax</name>
    <dbReference type="NCBI Taxonomy" id="1533"/>
    <lineage>
        <taxon>Bacteria</taxon>
        <taxon>Bacillati</taxon>
        <taxon>Bacillota</taxon>
        <taxon>Clostridia</taxon>
        <taxon>Eubacteriales</taxon>
        <taxon>Clostridiaceae</taxon>
        <taxon>Clostridium</taxon>
    </lineage>
</organism>
<protein>
    <recommendedName>
        <fullName evidence="3">Phage protein</fullName>
    </recommendedName>
</protein>
<dbReference type="AlphaFoldDB" id="A0A1M4UZV8"/>
<reference evidence="1 2" key="1">
    <citation type="submission" date="2016-11" db="EMBL/GenBank/DDBJ databases">
        <authorList>
            <person name="Jaros S."/>
            <person name="Januszkiewicz K."/>
            <person name="Wedrychowicz H."/>
        </authorList>
    </citation>
    <scope>NUCLEOTIDE SEQUENCE [LARGE SCALE GENOMIC DNA]</scope>
    <source>
        <strain evidence="1 2">DSM 2631</strain>
    </source>
</reference>
<proteinExistence type="predicted"/>
<dbReference type="RefSeq" id="WP_072894017.1">
    <property type="nucleotide sequence ID" value="NZ_FQVM01000006.1"/>
</dbReference>
<evidence type="ECO:0008006" key="3">
    <source>
        <dbReference type="Google" id="ProtNLM"/>
    </source>
</evidence>
<dbReference type="Pfam" id="PF20765">
    <property type="entry name" value="Phage_tail_terminator_8"/>
    <property type="match status" value="1"/>
</dbReference>
<dbReference type="Proteomes" id="UP000184035">
    <property type="component" value="Unassembled WGS sequence"/>
</dbReference>
<evidence type="ECO:0000313" key="2">
    <source>
        <dbReference type="Proteomes" id="UP000184035"/>
    </source>
</evidence>
<gene>
    <name evidence="1" type="ORF">SAMN05443638_10675</name>
</gene>
<dbReference type="EMBL" id="FQVM01000006">
    <property type="protein sequence ID" value="SHE62173.1"/>
    <property type="molecule type" value="Genomic_DNA"/>
</dbReference>
<keyword evidence="2" id="KW-1185">Reference proteome</keyword>
<name>A0A1M4UZV8_9CLOT</name>